<protein>
    <submittedName>
        <fullName evidence="1">13338_t:CDS:1</fullName>
    </submittedName>
</protein>
<dbReference type="EMBL" id="CAJVQC010104577">
    <property type="protein sequence ID" value="CAG8832746.1"/>
    <property type="molecule type" value="Genomic_DNA"/>
</dbReference>
<accession>A0ACA9SBG3</accession>
<sequence length="71" mass="8526">VPLLNHDKSAMIKYHKEIFKSHELPKDEYNDQYDSINLLSLESEQELEEIDWSELVELKYSDDSLLPQIRY</sequence>
<evidence type="ECO:0000313" key="1">
    <source>
        <dbReference type="EMBL" id="CAG8832746.1"/>
    </source>
</evidence>
<name>A0ACA9SBG3_9GLOM</name>
<organism evidence="1 2">
    <name type="scientific">Racocetra persica</name>
    <dbReference type="NCBI Taxonomy" id="160502"/>
    <lineage>
        <taxon>Eukaryota</taxon>
        <taxon>Fungi</taxon>
        <taxon>Fungi incertae sedis</taxon>
        <taxon>Mucoromycota</taxon>
        <taxon>Glomeromycotina</taxon>
        <taxon>Glomeromycetes</taxon>
        <taxon>Diversisporales</taxon>
        <taxon>Gigasporaceae</taxon>
        <taxon>Racocetra</taxon>
    </lineage>
</organism>
<feature type="non-terminal residue" evidence="1">
    <location>
        <position position="1"/>
    </location>
</feature>
<proteinExistence type="predicted"/>
<keyword evidence="2" id="KW-1185">Reference proteome</keyword>
<gene>
    <name evidence="1" type="ORF">RPERSI_LOCUS28570</name>
</gene>
<comment type="caution">
    <text evidence="1">The sequence shown here is derived from an EMBL/GenBank/DDBJ whole genome shotgun (WGS) entry which is preliminary data.</text>
</comment>
<dbReference type="Proteomes" id="UP000789920">
    <property type="component" value="Unassembled WGS sequence"/>
</dbReference>
<evidence type="ECO:0000313" key="2">
    <source>
        <dbReference type="Proteomes" id="UP000789920"/>
    </source>
</evidence>
<reference evidence="1" key="1">
    <citation type="submission" date="2021-06" db="EMBL/GenBank/DDBJ databases">
        <authorList>
            <person name="Kallberg Y."/>
            <person name="Tangrot J."/>
            <person name="Rosling A."/>
        </authorList>
    </citation>
    <scope>NUCLEOTIDE SEQUENCE</scope>
    <source>
        <strain evidence="1">MA461A</strain>
    </source>
</reference>